<organism evidence="1 2">
    <name type="scientific">Desulfoferula mesophila</name>
    <dbReference type="NCBI Taxonomy" id="3058419"/>
    <lineage>
        <taxon>Bacteria</taxon>
        <taxon>Pseudomonadati</taxon>
        <taxon>Thermodesulfobacteriota</taxon>
        <taxon>Desulfarculia</taxon>
        <taxon>Desulfarculales</taxon>
        <taxon>Desulfarculaceae</taxon>
        <taxon>Desulfoferula</taxon>
    </lineage>
</organism>
<dbReference type="PANTHER" id="PTHR43801:SF1">
    <property type="entry name" value="POLYPRENYL SYNTHETASE"/>
    <property type="match status" value="1"/>
</dbReference>
<dbReference type="EMBL" id="AP028679">
    <property type="protein sequence ID" value="BEQ15395.1"/>
    <property type="molecule type" value="Genomic_DNA"/>
</dbReference>
<name>A0AAU9EHC1_9BACT</name>
<proteinExistence type="predicted"/>
<dbReference type="Pfam" id="PF01976">
    <property type="entry name" value="DUF116"/>
    <property type="match status" value="1"/>
</dbReference>
<dbReference type="AlphaFoldDB" id="A0AAU9EHC1"/>
<gene>
    <name evidence="1" type="ORF">FAK_24610</name>
</gene>
<dbReference type="KEGG" id="dmp:FAK_24610"/>
<dbReference type="PANTHER" id="PTHR43801">
    <property type="entry name" value="NUCLEOTIDE-BINDING PROTEIN-RELATED"/>
    <property type="match status" value="1"/>
</dbReference>
<sequence length="231" mass="25601">MLVAVLGPLLVGRLLCPRLTLALFRRYSWMLQGLLDRISPGLDLRLMVRAGNRYFRKAFAATPFSRRVLFLPFCLRPLDCPADVDQDMGLLCTGGCPGCEVGRVRDEALALGYAAVYVVPSSRIMHGRGLLPSDQFIKKKIKAHAPGAALGVTCPWHLRNRLLAKYTLRGGNYTSVDNDGPRDKTPAPLQGVLMDRQNCRQGTVNWERVRFCMTLGQGEAYQAALPVVEET</sequence>
<evidence type="ECO:0008006" key="3">
    <source>
        <dbReference type="Google" id="ProtNLM"/>
    </source>
</evidence>
<dbReference type="InterPro" id="IPR002829">
    <property type="entry name" value="DUF116"/>
</dbReference>
<evidence type="ECO:0000313" key="1">
    <source>
        <dbReference type="EMBL" id="BEQ15395.1"/>
    </source>
</evidence>
<accession>A0AAU9EHC1</accession>
<keyword evidence="2" id="KW-1185">Reference proteome</keyword>
<dbReference type="Proteomes" id="UP001366166">
    <property type="component" value="Chromosome"/>
</dbReference>
<evidence type="ECO:0000313" key="2">
    <source>
        <dbReference type="Proteomes" id="UP001366166"/>
    </source>
</evidence>
<reference evidence="2" key="1">
    <citation type="journal article" date="2023" name="Arch. Microbiol.">
        <title>Desulfoferula mesophilus gen. nov. sp. nov., a mesophilic sulfate-reducing bacterium isolated from a brackish lake sediment.</title>
        <authorList>
            <person name="Watanabe T."/>
            <person name="Yabe T."/>
            <person name="Tsuji J.M."/>
            <person name="Fukui M."/>
        </authorList>
    </citation>
    <scope>NUCLEOTIDE SEQUENCE [LARGE SCALE GENOMIC DNA]</scope>
    <source>
        <strain evidence="2">12FAK</strain>
    </source>
</reference>
<protein>
    <recommendedName>
        <fullName evidence="3">DUF116 domain-containing protein</fullName>
    </recommendedName>
</protein>